<accession>A0ACB8CNI2</accession>
<comment type="caution">
    <text evidence="1">The sequence shown here is derived from an EMBL/GenBank/DDBJ whole genome shotgun (WGS) entry which is preliminary data.</text>
</comment>
<sequence>MDPNRGLVKKKKAVFQQRVRTTQPKPDVILLQEMAGSQASLQGYRDVPPSAPMDRGVTTLVRKGLVAVRHDIRGVNLDHLLIEIIPQRHRKDRMFIPI</sequence>
<gene>
    <name evidence="1" type="ORF">HPB49_025587</name>
</gene>
<proteinExistence type="predicted"/>
<reference evidence="1" key="1">
    <citation type="submission" date="2020-05" db="EMBL/GenBank/DDBJ databases">
        <title>Large-scale comparative analyses of tick genomes elucidate their genetic diversity and vector capacities.</title>
        <authorList>
            <person name="Jia N."/>
            <person name="Wang J."/>
            <person name="Shi W."/>
            <person name="Du L."/>
            <person name="Sun Y."/>
            <person name="Zhan W."/>
            <person name="Jiang J."/>
            <person name="Wang Q."/>
            <person name="Zhang B."/>
            <person name="Ji P."/>
            <person name="Sakyi L.B."/>
            <person name="Cui X."/>
            <person name="Yuan T."/>
            <person name="Jiang B."/>
            <person name="Yang W."/>
            <person name="Lam T.T.-Y."/>
            <person name="Chang Q."/>
            <person name="Ding S."/>
            <person name="Wang X."/>
            <person name="Zhu J."/>
            <person name="Ruan X."/>
            <person name="Zhao L."/>
            <person name="Wei J."/>
            <person name="Que T."/>
            <person name="Du C."/>
            <person name="Cheng J."/>
            <person name="Dai P."/>
            <person name="Han X."/>
            <person name="Huang E."/>
            <person name="Gao Y."/>
            <person name="Liu J."/>
            <person name="Shao H."/>
            <person name="Ye R."/>
            <person name="Li L."/>
            <person name="Wei W."/>
            <person name="Wang X."/>
            <person name="Wang C."/>
            <person name="Yang T."/>
            <person name="Huo Q."/>
            <person name="Li W."/>
            <person name="Guo W."/>
            <person name="Chen H."/>
            <person name="Zhou L."/>
            <person name="Ni X."/>
            <person name="Tian J."/>
            <person name="Zhou Y."/>
            <person name="Sheng Y."/>
            <person name="Liu T."/>
            <person name="Pan Y."/>
            <person name="Xia L."/>
            <person name="Li J."/>
            <person name="Zhao F."/>
            <person name="Cao W."/>
        </authorList>
    </citation>
    <scope>NUCLEOTIDE SEQUENCE</scope>
    <source>
        <strain evidence="1">Dsil-2018</strain>
    </source>
</reference>
<keyword evidence="2" id="KW-1185">Reference proteome</keyword>
<evidence type="ECO:0000313" key="1">
    <source>
        <dbReference type="EMBL" id="KAH7946481.1"/>
    </source>
</evidence>
<dbReference type="Proteomes" id="UP000821865">
    <property type="component" value="Chromosome 6"/>
</dbReference>
<name>A0ACB8CNI2_DERSI</name>
<protein>
    <submittedName>
        <fullName evidence="1">Uncharacterized protein</fullName>
    </submittedName>
</protein>
<dbReference type="EMBL" id="CM023475">
    <property type="protein sequence ID" value="KAH7946481.1"/>
    <property type="molecule type" value="Genomic_DNA"/>
</dbReference>
<evidence type="ECO:0000313" key="2">
    <source>
        <dbReference type="Proteomes" id="UP000821865"/>
    </source>
</evidence>
<organism evidence="1 2">
    <name type="scientific">Dermacentor silvarum</name>
    <name type="common">Tick</name>
    <dbReference type="NCBI Taxonomy" id="543639"/>
    <lineage>
        <taxon>Eukaryota</taxon>
        <taxon>Metazoa</taxon>
        <taxon>Ecdysozoa</taxon>
        <taxon>Arthropoda</taxon>
        <taxon>Chelicerata</taxon>
        <taxon>Arachnida</taxon>
        <taxon>Acari</taxon>
        <taxon>Parasitiformes</taxon>
        <taxon>Ixodida</taxon>
        <taxon>Ixodoidea</taxon>
        <taxon>Ixodidae</taxon>
        <taxon>Rhipicephalinae</taxon>
        <taxon>Dermacentor</taxon>
    </lineage>
</organism>